<dbReference type="Pfam" id="PF00986">
    <property type="entry name" value="DNA_gyraseB_C"/>
    <property type="match status" value="1"/>
</dbReference>
<dbReference type="InterPro" id="IPR000565">
    <property type="entry name" value="Topo_IIA_B"/>
</dbReference>
<sequence length="642" mass="70520">MAKKDTYTGADIQVLEGLEPVRKRPAMYIGGTDSVGYHHLLWEILDNSVDEVINGHATTVEVTLHKDGRTVTVVDNGRGIPVDMMPKYKKPAVEVILTTLHSGGKFEQGNYIHSGGLHGVGSSVVNALGRKLVVEIKRDHKKYVQTYARGKATSPLKVEGPARGTGTSITFEPDPEIFGEKQKFDAELIRERLEAKSYLHKGMTVVWKDDTAHPHVHVTYKHDGGIAEYLTKWVAERAKPVVPPASTGFYHSRDNGVRLEAALVWTEATDETIRSYVNGIPTAQGGTHEAGLRGAVVKAVRNYIETHDLTPKGVTLTAEDIREGMTAILSVYVVEPQFQGQTKGRLNNPEVTAQVDGVLRPALEKWLNDNKSIAEAVVARIILAARAREASRAASQAVSRKTAVSHRLNLPGKLADCSSTEPSTSELFIVEGDSAGGSAKQGRDRRTQAILPLRGKVLNAEQASTDKVAGNKELQDIVSALGCGIGSDFDISKLRYGRIFLLMDADSDGHHIATLLLTFFYRHLRPLIESGAVHIAQPPLYKVEIGKETYWALDEADRDRIIREKTKGNAKPNIMRFKGLGEMTADELKSTTLDPKNRLSLQVTIDNPLETDRVINDLLGKDVSARFKFIMERAGEVQELDV</sequence>
<dbReference type="PANTHER" id="PTHR45866:SF1">
    <property type="entry name" value="DNA GYRASE SUBUNIT B, MITOCHONDRIAL"/>
    <property type="match status" value="1"/>
</dbReference>
<comment type="similarity">
    <text evidence="3">Belongs to the type II topoisomerase GyrB family.</text>
</comment>
<dbReference type="GO" id="GO:0003918">
    <property type="term" value="F:DNA topoisomerase type II (double strand cut, ATP-hydrolyzing) activity"/>
    <property type="evidence" value="ECO:0007669"/>
    <property type="project" value="UniProtKB-EC"/>
</dbReference>
<evidence type="ECO:0000256" key="8">
    <source>
        <dbReference type="ARBA" id="ARBA00022842"/>
    </source>
</evidence>
<dbReference type="PRINTS" id="PR00418">
    <property type="entry name" value="TPI2FAMILY"/>
</dbReference>
<dbReference type="CDD" id="cd16928">
    <property type="entry name" value="HATPase_GyrB-like"/>
    <property type="match status" value="1"/>
</dbReference>
<gene>
    <name evidence="13" type="ORF">SYV04_03810</name>
</gene>
<dbReference type="InterPro" id="IPR003594">
    <property type="entry name" value="HATPase_dom"/>
</dbReference>
<dbReference type="Gene3D" id="3.30.565.10">
    <property type="entry name" value="Histidine kinase-like ATPase, C-terminal domain"/>
    <property type="match status" value="1"/>
</dbReference>
<dbReference type="EMBL" id="JAXIVS010000001">
    <property type="protein sequence ID" value="MDY7225489.1"/>
    <property type="molecule type" value="Genomic_DNA"/>
</dbReference>
<dbReference type="InterPro" id="IPR018522">
    <property type="entry name" value="TopoIIA_CS"/>
</dbReference>
<dbReference type="InterPro" id="IPR013759">
    <property type="entry name" value="Topo_IIA_B_C"/>
</dbReference>
<dbReference type="InterPro" id="IPR006171">
    <property type="entry name" value="TOPRIM_dom"/>
</dbReference>
<dbReference type="InterPro" id="IPR020568">
    <property type="entry name" value="Ribosomal_Su5_D2-typ_SF"/>
</dbReference>
<dbReference type="Proteomes" id="UP001291309">
    <property type="component" value="Unassembled WGS sequence"/>
</dbReference>
<evidence type="ECO:0000256" key="3">
    <source>
        <dbReference type="ARBA" id="ARBA00010708"/>
    </source>
</evidence>
<organism evidence="13 14">
    <name type="scientific">Hyalangium rubrum</name>
    <dbReference type="NCBI Taxonomy" id="3103134"/>
    <lineage>
        <taxon>Bacteria</taxon>
        <taxon>Pseudomonadati</taxon>
        <taxon>Myxococcota</taxon>
        <taxon>Myxococcia</taxon>
        <taxon>Myxococcales</taxon>
        <taxon>Cystobacterineae</taxon>
        <taxon>Archangiaceae</taxon>
        <taxon>Hyalangium</taxon>
    </lineage>
</organism>
<dbReference type="Gene3D" id="3.40.50.670">
    <property type="match status" value="1"/>
</dbReference>
<dbReference type="InterPro" id="IPR002288">
    <property type="entry name" value="DNA_gyrase_B_C"/>
</dbReference>
<dbReference type="Pfam" id="PF00204">
    <property type="entry name" value="DNA_gyraseB"/>
    <property type="match status" value="1"/>
</dbReference>
<evidence type="ECO:0000256" key="5">
    <source>
        <dbReference type="ARBA" id="ARBA00022723"/>
    </source>
</evidence>
<comment type="caution">
    <text evidence="13">The sequence shown here is derived from an EMBL/GenBank/DDBJ whole genome shotgun (WGS) entry which is preliminary data.</text>
</comment>
<keyword evidence="14" id="KW-1185">Reference proteome</keyword>
<dbReference type="PRINTS" id="PR01159">
    <property type="entry name" value="DNAGYRASEB"/>
</dbReference>
<evidence type="ECO:0000256" key="1">
    <source>
        <dbReference type="ARBA" id="ARBA00000185"/>
    </source>
</evidence>
<evidence type="ECO:0000256" key="9">
    <source>
        <dbReference type="ARBA" id="ARBA00023029"/>
    </source>
</evidence>
<evidence type="ECO:0000256" key="11">
    <source>
        <dbReference type="ARBA" id="ARBA00023235"/>
    </source>
</evidence>
<feature type="domain" description="Toprim" evidence="12">
    <location>
        <begin position="425"/>
        <end position="539"/>
    </location>
</feature>
<reference evidence="13 14" key="1">
    <citation type="submission" date="2023-12" db="EMBL/GenBank/DDBJ databases">
        <title>the genome sequence of Hyalangium sp. s54d21.</title>
        <authorList>
            <person name="Zhang X."/>
        </authorList>
    </citation>
    <scope>NUCLEOTIDE SEQUENCE [LARGE SCALE GENOMIC DNA]</scope>
    <source>
        <strain evidence="14">s54d21</strain>
    </source>
</reference>
<dbReference type="SMART" id="SM00387">
    <property type="entry name" value="HATPase_c"/>
    <property type="match status" value="1"/>
</dbReference>
<proteinExistence type="inferred from homology"/>
<keyword evidence="9" id="KW-0799">Topoisomerase</keyword>
<dbReference type="PROSITE" id="PS00177">
    <property type="entry name" value="TOPOISOMERASE_II"/>
    <property type="match status" value="1"/>
</dbReference>
<dbReference type="Pfam" id="PF02518">
    <property type="entry name" value="HATPase_c"/>
    <property type="match status" value="1"/>
</dbReference>
<dbReference type="InterPro" id="IPR001241">
    <property type="entry name" value="Topo_IIA"/>
</dbReference>
<keyword evidence="5" id="KW-0479">Metal-binding</keyword>
<dbReference type="SUPFAM" id="SSF55874">
    <property type="entry name" value="ATPase domain of HSP90 chaperone/DNA topoisomerase II/histidine kinase"/>
    <property type="match status" value="1"/>
</dbReference>
<dbReference type="RefSeq" id="WP_321544199.1">
    <property type="nucleotide sequence ID" value="NZ_JAXIVS010000001.1"/>
</dbReference>
<dbReference type="SMART" id="SM00433">
    <property type="entry name" value="TOP2c"/>
    <property type="match status" value="1"/>
</dbReference>
<dbReference type="InterPro" id="IPR013506">
    <property type="entry name" value="Topo_IIA_bsu_dom2"/>
</dbReference>
<protein>
    <recommendedName>
        <fullName evidence="4">DNA topoisomerase (ATP-hydrolyzing)</fullName>
        <ecNumber evidence="4">5.6.2.2</ecNumber>
    </recommendedName>
</protein>
<evidence type="ECO:0000313" key="14">
    <source>
        <dbReference type="Proteomes" id="UP001291309"/>
    </source>
</evidence>
<keyword evidence="10" id="KW-0238">DNA-binding</keyword>
<dbReference type="NCBIfam" id="NF004189">
    <property type="entry name" value="PRK05644.1"/>
    <property type="match status" value="1"/>
</dbReference>
<dbReference type="Gene3D" id="3.30.230.10">
    <property type="match status" value="1"/>
</dbReference>
<evidence type="ECO:0000256" key="6">
    <source>
        <dbReference type="ARBA" id="ARBA00022741"/>
    </source>
</evidence>
<evidence type="ECO:0000313" key="13">
    <source>
        <dbReference type="EMBL" id="MDY7225489.1"/>
    </source>
</evidence>
<dbReference type="SUPFAM" id="SSF54211">
    <property type="entry name" value="Ribosomal protein S5 domain 2-like"/>
    <property type="match status" value="1"/>
</dbReference>
<dbReference type="Pfam" id="PF01751">
    <property type="entry name" value="Toprim"/>
    <property type="match status" value="1"/>
</dbReference>
<keyword evidence="7" id="KW-0067">ATP-binding</keyword>
<evidence type="ECO:0000256" key="7">
    <source>
        <dbReference type="ARBA" id="ARBA00022840"/>
    </source>
</evidence>
<evidence type="ECO:0000256" key="4">
    <source>
        <dbReference type="ARBA" id="ARBA00012895"/>
    </source>
</evidence>
<keyword evidence="8" id="KW-0460">Magnesium</keyword>
<dbReference type="PROSITE" id="PS50880">
    <property type="entry name" value="TOPRIM"/>
    <property type="match status" value="1"/>
</dbReference>
<dbReference type="InterPro" id="IPR036890">
    <property type="entry name" value="HATPase_C_sf"/>
</dbReference>
<dbReference type="InterPro" id="IPR013760">
    <property type="entry name" value="Topo_IIA-like_dom_sf"/>
</dbReference>
<name>A0ABU5GXA6_9BACT</name>
<evidence type="ECO:0000256" key="10">
    <source>
        <dbReference type="ARBA" id="ARBA00023125"/>
    </source>
</evidence>
<comment type="cofactor">
    <cofactor evidence="2">
        <name>Mg(2+)</name>
        <dbReference type="ChEBI" id="CHEBI:18420"/>
    </cofactor>
</comment>
<keyword evidence="11 13" id="KW-0413">Isomerase</keyword>
<evidence type="ECO:0000259" key="12">
    <source>
        <dbReference type="PROSITE" id="PS50880"/>
    </source>
</evidence>
<accession>A0ABU5GXA6</accession>
<dbReference type="EC" id="5.6.2.2" evidence="4"/>
<dbReference type="CDD" id="cd00822">
    <property type="entry name" value="TopoII_Trans_DNA_gyrase"/>
    <property type="match status" value="1"/>
</dbReference>
<evidence type="ECO:0000256" key="2">
    <source>
        <dbReference type="ARBA" id="ARBA00001946"/>
    </source>
</evidence>
<dbReference type="PANTHER" id="PTHR45866">
    <property type="entry name" value="DNA GYRASE/TOPOISOMERASE SUBUNIT B"/>
    <property type="match status" value="1"/>
</dbReference>
<dbReference type="SUPFAM" id="SSF56719">
    <property type="entry name" value="Type II DNA topoisomerase"/>
    <property type="match status" value="1"/>
</dbReference>
<keyword evidence="6" id="KW-0547">Nucleotide-binding</keyword>
<dbReference type="InterPro" id="IPR014721">
    <property type="entry name" value="Ribsml_uS5_D2-typ_fold_subgr"/>
</dbReference>
<comment type="catalytic activity">
    <reaction evidence="1">
        <text>ATP-dependent breakage, passage and rejoining of double-stranded DNA.</text>
        <dbReference type="EC" id="5.6.2.2"/>
    </reaction>
</comment>